<sequence length="647" mass="70726">MSIASTAAPAGLAALLNDEDALVAAVRGAELPALLPALAHLTGDLSLVDPALRPPLRLLPDRIEPQGGMAPAVQERARHRALGALHAFRDGGMVAAPDPDEAGLRTLMRFVSGDVGDEYLPLMAHELGLPVDAGAPGWTVDEVAPGRTLDVIVIGAGVSGLVTAHRLGQTGIGVTVLERNADVGGVWLENSYPGARLDTPNFAYSFSFAQEPAWPHRFSTRADIHAYLAGVADRFGLRGRIRCGHEVVAATFDDGTRRWTVRARRDDGSEVALQADAVISATGQLNRPKLPDVPGRDAFAGPAFHTARWRHDVDLTGRRVAVIGTGASAYQVVPSIVDRVRSLTVFQRTPPWMLPTPDYHEPIPPAERRLLRDLPTYHRWLRYYQFWTSVDGRRPFAEVDPDWHEAGSVSARNAALRRALEAHLRRRFGDRPDLLAKVMPDYAPGAKRMMRDNRVWPAALKRAHVELVTDPITRIVPEGVHTADGRLHDADVLIHATGFHASDFLAPIRVSGRGGRDLHAWWAGDARAHLGVHVPGFPNLFCVFGPNTGLVINGSILLFSEIAVHHILGCLRELLTRGARTVEVRPAAHDAYNAAVDAGNARMAWGVATVNSWYRNAAGRASQVWPFTLLDYWRMVRVPDTADFRWD</sequence>
<dbReference type="InterPro" id="IPR036188">
    <property type="entry name" value="FAD/NAD-bd_sf"/>
</dbReference>
<reference evidence="2" key="1">
    <citation type="journal article" date="2019" name="Int. J. Syst. Evol. Microbiol.">
        <title>The Global Catalogue of Microorganisms (GCM) 10K type strain sequencing project: providing services to taxonomists for standard genome sequencing and annotation.</title>
        <authorList>
            <consortium name="The Broad Institute Genomics Platform"/>
            <consortium name="The Broad Institute Genome Sequencing Center for Infectious Disease"/>
            <person name="Wu L."/>
            <person name="Ma J."/>
        </authorList>
    </citation>
    <scope>NUCLEOTIDE SEQUENCE [LARGE SCALE GENOMIC DNA]</scope>
    <source>
        <strain evidence="2">JCM 18302</strain>
    </source>
</reference>
<dbReference type="InterPro" id="IPR051209">
    <property type="entry name" value="FAD-bind_Monooxygenase_sf"/>
</dbReference>
<dbReference type="PANTHER" id="PTHR42877">
    <property type="entry name" value="L-ORNITHINE N(5)-MONOOXYGENASE-RELATED"/>
    <property type="match status" value="1"/>
</dbReference>
<gene>
    <name evidence="1" type="ORF">GCM10023320_60170</name>
</gene>
<dbReference type="Proteomes" id="UP001500804">
    <property type="component" value="Unassembled WGS sequence"/>
</dbReference>
<proteinExistence type="predicted"/>
<dbReference type="Pfam" id="PF13738">
    <property type="entry name" value="Pyr_redox_3"/>
    <property type="match status" value="1"/>
</dbReference>
<dbReference type="PANTHER" id="PTHR42877:SF4">
    <property type="entry name" value="FAD_NAD(P)-BINDING DOMAIN-CONTAINING PROTEIN-RELATED"/>
    <property type="match status" value="1"/>
</dbReference>
<comment type="caution">
    <text evidence="1">The sequence shown here is derived from an EMBL/GenBank/DDBJ whole genome shotgun (WGS) entry which is preliminary data.</text>
</comment>
<dbReference type="RefSeq" id="WP_345609562.1">
    <property type="nucleotide sequence ID" value="NZ_BAABJO010000027.1"/>
</dbReference>
<keyword evidence="2" id="KW-1185">Reference proteome</keyword>
<dbReference type="Gene3D" id="3.50.50.60">
    <property type="entry name" value="FAD/NAD(P)-binding domain"/>
    <property type="match status" value="2"/>
</dbReference>
<dbReference type="SUPFAM" id="SSF51905">
    <property type="entry name" value="FAD/NAD(P)-binding domain"/>
    <property type="match status" value="2"/>
</dbReference>
<evidence type="ECO:0000313" key="1">
    <source>
        <dbReference type="EMBL" id="GAA5133651.1"/>
    </source>
</evidence>
<dbReference type="PRINTS" id="PR00411">
    <property type="entry name" value="PNDRDTASEI"/>
</dbReference>
<name>A0ABP9NTW6_9PSEU</name>
<accession>A0ABP9NTW6</accession>
<dbReference type="EMBL" id="BAABJO010000027">
    <property type="protein sequence ID" value="GAA5133651.1"/>
    <property type="molecule type" value="Genomic_DNA"/>
</dbReference>
<evidence type="ECO:0000313" key="2">
    <source>
        <dbReference type="Proteomes" id="UP001500804"/>
    </source>
</evidence>
<protein>
    <submittedName>
        <fullName evidence="1">NAD(P)/FAD-dependent oxidoreductase</fullName>
    </submittedName>
</protein>
<organism evidence="1 2">
    <name type="scientific">Pseudonocardia adelaidensis</name>
    <dbReference type="NCBI Taxonomy" id="648754"/>
    <lineage>
        <taxon>Bacteria</taxon>
        <taxon>Bacillati</taxon>
        <taxon>Actinomycetota</taxon>
        <taxon>Actinomycetes</taxon>
        <taxon>Pseudonocardiales</taxon>
        <taxon>Pseudonocardiaceae</taxon>
        <taxon>Pseudonocardia</taxon>
    </lineage>
</organism>